<dbReference type="CDD" id="cd04301">
    <property type="entry name" value="NAT_SF"/>
    <property type="match status" value="1"/>
</dbReference>
<dbReference type="InterPro" id="IPR016181">
    <property type="entry name" value="Acyl_CoA_acyltransferase"/>
</dbReference>
<name>A0A1Y2L886_9PROT</name>
<accession>A0A1Y2L886</accession>
<dbReference type="EMBL" id="JFKB01000014">
    <property type="protein sequence ID" value="OSQ45706.1"/>
    <property type="molecule type" value="Genomic_DNA"/>
</dbReference>
<feature type="domain" description="N-acetyltransferase" evidence="1">
    <location>
        <begin position="15"/>
        <end position="178"/>
    </location>
</feature>
<sequence length="190" mass="20915">MSFESPLAPAIPTKLVIRDAASSDIPAITAIYRHHVQTGTASFEEIPPNKGEIANRFTAIRDHGLPYLVAMRSDVIAGYCYASLYRPRSAYRHTIENSIYVAPDCIGSGIGATLMAALLERCETGPWQQMIAVIGDSHNHASIALHRKFGFEMTGTFHKVGYKFGRWLDSILMQRSLGTDKPVLPAPVEK</sequence>
<keyword evidence="3" id="KW-1185">Reference proteome</keyword>
<dbReference type="SUPFAM" id="SSF55729">
    <property type="entry name" value="Acyl-CoA N-acyltransferases (Nat)"/>
    <property type="match status" value="1"/>
</dbReference>
<evidence type="ECO:0000259" key="1">
    <source>
        <dbReference type="PROSITE" id="PS51186"/>
    </source>
</evidence>
<dbReference type="Gene3D" id="3.40.630.30">
    <property type="match status" value="1"/>
</dbReference>
<reference evidence="2 3" key="1">
    <citation type="submission" date="2014-03" db="EMBL/GenBank/DDBJ databases">
        <title>The draft genome sequence of Thalassospira alkalitolerans JCM 18968.</title>
        <authorList>
            <person name="Lai Q."/>
            <person name="Shao Z."/>
        </authorList>
    </citation>
    <scope>NUCLEOTIDE SEQUENCE [LARGE SCALE GENOMIC DNA]</scope>
    <source>
        <strain evidence="2 3">JCM 18968</strain>
    </source>
</reference>
<keyword evidence="2" id="KW-0808">Transferase</keyword>
<dbReference type="Pfam" id="PF13420">
    <property type="entry name" value="Acetyltransf_4"/>
    <property type="match status" value="1"/>
</dbReference>
<evidence type="ECO:0000313" key="2">
    <source>
        <dbReference type="EMBL" id="OSQ45706.1"/>
    </source>
</evidence>
<dbReference type="InterPro" id="IPR000182">
    <property type="entry name" value="GNAT_dom"/>
</dbReference>
<dbReference type="GO" id="GO:0016747">
    <property type="term" value="F:acyltransferase activity, transferring groups other than amino-acyl groups"/>
    <property type="evidence" value="ECO:0007669"/>
    <property type="project" value="InterPro"/>
</dbReference>
<protein>
    <submittedName>
        <fullName evidence="2">GCN5 family acetyltransferase</fullName>
    </submittedName>
</protein>
<dbReference type="PROSITE" id="PS51186">
    <property type="entry name" value="GNAT"/>
    <property type="match status" value="1"/>
</dbReference>
<comment type="caution">
    <text evidence="2">The sequence shown here is derived from an EMBL/GenBank/DDBJ whole genome shotgun (WGS) entry which is preliminary data.</text>
</comment>
<evidence type="ECO:0000313" key="3">
    <source>
        <dbReference type="Proteomes" id="UP000193396"/>
    </source>
</evidence>
<dbReference type="STRING" id="1293890.TALK_17525"/>
<proteinExistence type="predicted"/>
<dbReference type="OrthoDB" id="5459937at2"/>
<dbReference type="PANTHER" id="PTHR43072:SF8">
    <property type="entry name" value="ACYLTRANSFERASE FABY-RELATED"/>
    <property type="match status" value="1"/>
</dbReference>
<dbReference type="RefSeq" id="WP_085620445.1">
    <property type="nucleotide sequence ID" value="NZ_CAXBPE010000013.1"/>
</dbReference>
<dbReference type="PANTHER" id="PTHR43072">
    <property type="entry name" value="N-ACETYLTRANSFERASE"/>
    <property type="match status" value="1"/>
</dbReference>
<gene>
    <name evidence="2" type="ORF">TALK_17525</name>
</gene>
<organism evidence="2 3">
    <name type="scientific">Thalassospira alkalitolerans</name>
    <dbReference type="NCBI Taxonomy" id="1293890"/>
    <lineage>
        <taxon>Bacteria</taxon>
        <taxon>Pseudomonadati</taxon>
        <taxon>Pseudomonadota</taxon>
        <taxon>Alphaproteobacteria</taxon>
        <taxon>Rhodospirillales</taxon>
        <taxon>Thalassospiraceae</taxon>
        <taxon>Thalassospira</taxon>
    </lineage>
</organism>
<dbReference type="Proteomes" id="UP000193396">
    <property type="component" value="Unassembled WGS sequence"/>
</dbReference>
<dbReference type="AlphaFoldDB" id="A0A1Y2L886"/>